<accession>A0A2P4Y737</accession>
<organism evidence="1 2">
    <name type="scientific">Phytophthora palmivora</name>
    <dbReference type="NCBI Taxonomy" id="4796"/>
    <lineage>
        <taxon>Eukaryota</taxon>
        <taxon>Sar</taxon>
        <taxon>Stramenopiles</taxon>
        <taxon>Oomycota</taxon>
        <taxon>Peronosporomycetes</taxon>
        <taxon>Peronosporales</taxon>
        <taxon>Peronosporaceae</taxon>
        <taxon>Phytophthora</taxon>
    </lineage>
</organism>
<sequence length="185" mass="21452">MPVWSMKEILTCRELIYSDTPVAVVQDCFRRWGGIARYVLRYAQVENQQVLLEKAMDIVDLDWLVNACGQLDANDAQVSHRLLHYRQNFDSEYFVFASKYVQQAVYKRLYKNDKRKLLEFIAASDGVGALAVLRGHLFEGHVHSVLPRGGTFQVRHLVDNNEAYDDDDDLMENEWDSEDEMLTMA</sequence>
<keyword evidence="2" id="KW-1185">Reference proteome</keyword>
<protein>
    <submittedName>
        <fullName evidence="1">Crinkler (CRN) family protein</fullName>
    </submittedName>
</protein>
<evidence type="ECO:0000313" key="2">
    <source>
        <dbReference type="Proteomes" id="UP000237271"/>
    </source>
</evidence>
<gene>
    <name evidence="1" type="ORF">PHPALM_9661</name>
</gene>
<reference evidence="1 2" key="1">
    <citation type="journal article" date="2017" name="Genome Biol. Evol.">
        <title>Phytophthora megakarya and P. palmivora, closely related causal agents of cacao black pod rot, underwent increases in genome sizes and gene numbers by different mechanisms.</title>
        <authorList>
            <person name="Ali S.S."/>
            <person name="Shao J."/>
            <person name="Lary D.J."/>
            <person name="Kronmiller B."/>
            <person name="Shen D."/>
            <person name="Strem M.D."/>
            <person name="Amoako-Attah I."/>
            <person name="Akrofi A.Y."/>
            <person name="Begoude B.A."/>
            <person name="Ten Hoopen G.M."/>
            <person name="Coulibaly K."/>
            <person name="Kebe B.I."/>
            <person name="Melnick R.L."/>
            <person name="Guiltinan M.J."/>
            <person name="Tyler B.M."/>
            <person name="Meinhardt L.W."/>
            <person name="Bailey B.A."/>
        </authorList>
    </citation>
    <scope>NUCLEOTIDE SEQUENCE [LARGE SCALE GENOMIC DNA]</scope>
    <source>
        <strain evidence="2">sbr112.9</strain>
    </source>
</reference>
<proteinExistence type="predicted"/>
<dbReference type="AlphaFoldDB" id="A0A2P4Y737"/>
<evidence type="ECO:0000313" key="1">
    <source>
        <dbReference type="EMBL" id="POM73489.1"/>
    </source>
</evidence>
<dbReference type="OrthoDB" id="104224at2759"/>
<comment type="caution">
    <text evidence="1">The sequence shown here is derived from an EMBL/GenBank/DDBJ whole genome shotgun (WGS) entry which is preliminary data.</text>
</comment>
<dbReference type="PANTHER" id="PTHR33129:SF1">
    <property type="entry name" value="ATP-BINDING PROTEIN"/>
    <property type="match status" value="1"/>
</dbReference>
<dbReference type="PANTHER" id="PTHR33129">
    <property type="entry name" value="PROTEIN KINASE DOMAIN-CONTAINING PROTEIN-RELATED"/>
    <property type="match status" value="1"/>
</dbReference>
<dbReference type="Proteomes" id="UP000237271">
    <property type="component" value="Unassembled WGS sequence"/>
</dbReference>
<dbReference type="InterPro" id="IPR052980">
    <property type="entry name" value="Crinkler_effector"/>
</dbReference>
<dbReference type="EMBL" id="NCKW01005114">
    <property type="protein sequence ID" value="POM73489.1"/>
    <property type="molecule type" value="Genomic_DNA"/>
</dbReference>
<name>A0A2P4Y737_9STRA</name>